<keyword evidence="12 15" id="KW-0238">DNA-binding</keyword>
<comment type="cofactor">
    <cofactor evidence="15">
        <name>Mg(2+)</name>
        <dbReference type="ChEBI" id="CHEBI:18420"/>
    </cofactor>
    <text evidence="15">Binds 2 magnesium ions per subunit.</text>
</comment>
<evidence type="ECO:0000256" key="8">
    <source>
        <dbReference type="ARBA" id="ARBA00022723"/>
    </source>
</evidence>
<evidence type="ECO:0000256" key="6">
    <source>
        <dbReference type="ARBA" id="ARBA00022695"/>
    </source>
</evidence>
<comment type="similarity">
    <text evidence="2 15">Belongs to the DNA polymerase type-Y family.</text>
</comment>
<dbReference type="GO" id="GO:0042276">
    <property type="term" value="P:error-prone translesion synthesis"/>
    <property type="evidence" value="ECO:0007669"/>
    <property type="project" value="TreeGrafter"/>
</dbReference>
<keyword evidence="10 15" id="KW-0460">Magnesium</keyword>
<keyword evidence="7 15" id="KW-0235">DNA replication</keyword>
<dbReference type="GO" id="GO:0006281">
    <property type="term" value="P:DNA repair"/>
    <property type="evidence" value="ECO:0007669"/>
    <property type="project" value="UniProtKB-UniRule"/>
</dbReference>
<dbReference type="InterPro" id="IPR036775">
    <property type="entry name" value="DNA_pol_Y-fam_lit_finger_sf"/>
</dbReference>
<dbReference type="InterPro" id="IPR017961">
    <property type="entry name" value="DNA_pol_Y-fam_little_finger"/>
</dbReference>
<keyword evidence="4 15" id="KW-0963">Cytoplasm</keyword>
<reference evidence="17 18" key="1">
    <citation type="submission" date="2014-01" db="EMBL/GenBank/DDBJ databases">
        <title>Full genme sequencing of cellulolytic bacterium Gynuella sunshinyii YC6258T gen. nov., sp. nov.</title>
        <authorList>
            <person name="Khan H."/>
            <person name="Chung E.J."/>
            <person name="Chung Y.R."/>
        </authorList>
    </citation>
    <scope>NUCLEOTIDE SEQUENCE [LARGE SCALE GENOMIC DNA]</scope>
    <source>
        <strain evidence="17 18">YC6258</strain>
    </source>
</reference>
<dbReference type="GO" id="GO:0000287">
    <property type="term" value="F:magnesium ion binding"/>
    <property type="evidence" value="ECO:0007669"/>
    <property type="project" value="UniProtKB-UniRule"/>
</dbReference>
<dbReference type="NCBIfam" id="NF002677">
    <property type="entry name" value="PRK02406.1"/>
    <property type="match status" value="1"/>
</dbReference>
<evidence type="ECO:0000256" key="7">
    <source>
        <dbReference type="ARBA" id="ARBA00022705"/>
    </source>
</evidence>
<comment type="catalytic activity">
    <reaction evidence="14 15">
        <text>DNA(n) + a 2'-deoxyribonucleoside 5'-triphosphate = DNA(n+1) + diphosphate</text>
        <dbReference type="Rhea" id="RHEA:22508"/>
        <dbReference type="Rhea" id="RHEA-COMP:17339"/>
        <dbReference type="Rhea" id="RHEA-COMP:17340"/>
        <dbReference type="ChEBI" id="CHEBI:33019"/>
        <dbReference type="ChEBI" id="CHEBI:61560"/>
        <dbReference type="ChEBI" id="CHEBI:173112"/>
        <dbReference type="EC" id="2.7.7.7"/>
    </reaction>
</comment>
<evidence type="ECO:0000256" key="3">
    <source>
        <dbReference type="ARBA" id="ARBA00022457"/>
    </source>
</evidence>
<dbReference type="InterPro" id="IPR050116">
    <property type="entry name" value="DNA_polymerase-Y"/>
</dbReference>
<feature type="site" description="Substrate discrimination" evidence="15">
    <location>
        <position position="16"/>
    </location>
</feature>
<dbReference type="HAMAP" id="MF_01113">
    <property type="entry name" value="DNApol_IV"/>
    <property type="match status" value="1"/>
</dbReference>
<keyword evidence="8 15" id="KW-0479">Metal-binding</keyword>
<dbReference type="HOGENOM" id="CLU_012348_1_2_6"/>
<comment type="subcellular location">
    <subcellularLocation>
        <location evidence="1 15">Cytoplasm</location>
    </subcellularLocation>
</comment>
<accession>A0A0C5W158</accession>
<keyword evidence="9 15" id="KW-0227">DNA damage</keyword>
<dbReference type="PATRIC" id="fig|1445510.3.peg.4361"/>
<dbReference type="InterPro" id="IPR022880">
    <property type="entry name" value="DNApol_IV"/>
</dbReference>
<dbReference type="Gene3D" id="3.40.1170.60">
    <property type="match status" value="1"/>
</dbReference>
<dbReference type="FunFam" id="3.40.1170.60:FF:000001">
    <property type="entry name" value="DNA polymerase IV"/>
    <property type="match status" value="1"/>
</dbReference>
<proteinExistence type="inferred from homology"/>
<dbReference type="GO" id="GO:0003887">
    <property type="term" value="F:DNA-directed DNA polymerase activity"/>
    <property type="evidence" value="ECO:0007669"/>
    <property type="project" value="UniProtKB-UniRule"/>
</dbReference>
<dbReference type="Pfam" id="PF00817">
    <property type="entry name" value="IMS"/>
    <property type="match status" value="1"/>
</dbReference>
<dbReference type="RefSeq" id="WP_211264564.1">
    <property type="nucleotide sequence ID" value="NZ_CP007142.1"/>
</dbReference>
<evidence type="ECO:0000256" key="4">
    <source>
        <dbReference type="ARBA" id="ARBA00022490"/>
    </source>
</evidence>
<dbReference type="Proteomes" id="UP000032266">
    <property type="component" value="Chromosome"/>
</dbReference>
<dbReference type="SUPFAM" id="SSF56672">
    <property type="entry name" value="DNA/RNA polymerases"/>
    <property type="match status" value="1"/>
</dbReference>
<comment type="function">
    <text evidence="15">Poorly processive, error-prone DNA polymerase involved in untargeted mutagenesis. Copies undamaged DNA at stalled replication forks, which arise in vivo from mismatched or misaligned primer ends. These misaligned primers can be extended by PolIV. Exhibits no 3'-5' exonuclease (proofreading) activity. May be involved in translesional synthesis, in conjunction with the beta clamp from PolIII.</text>
</comment>
<evidence type="ECO:0000256" key="12">
    <source>
        <dbReference type="ARBA" id="ARBA00023125"/>
    </source>
</evidence>
<dbReference type="GO" id="GO:0006261">
    <property type="term" value="P:DNA-templated DNA replication"/>
    <property type="evidence" value="ECO:0007669"/>
    <property type="project" value="UniProtKB-UniRule"/>
</dbReference>
<dbReference type="InterPro" id="IPR053848">
    <property type="entry name" value="IMS_HHH_1"/>
</dbReference>
<evidence type="ECO:0000256" key="14">
    <source>
        <dbReference type="ARBA" id="ARBA00049244"/>
    </source>
</evidence>
<evidence type="ECO:0000256" key="2">
    <source>
        <dbReference type="ARBA" id="ARBA00010945"/>
    </source>
</evidence>
<dbReference type="GO" id="GO:0009432">
    <property type="term" value="P:SOS response"/>
    <property type="evidence" value="ECO:0007669"/>
    <property type="project" value="UniProtKB-ARBA"/>
</dbReference>
<dbReference type="FunFam" id="1.10.150.20:FF:000019">
    <property type="entry name" value="DNA polymerase IV"/>
    <property type="match status" value="1"/>
</dbReference>
<feature type="active site" evidence="15">
    <location>
        <position position="106"/>
    </location>
</feature>
<dbReference type="SUPFAM" id="SSF100879">
    <property type="entry name" value="Lesion bypass DNA polymerase (Y-family), little finger domain"/>
    <property type="match status" value="1"/>
</dbReference>
<dbReference type="PANTHER" id="PTHR11076">
    <property type="entry name" value="DNA REPAIR POLYMERASE UMUC / TRANSFERASE FAMILY MEMBER"/>
    <property type="match status" value="1"/>
</dbReference>
<gene>
    <name evidence="15" type="primary">dinB</name>
    <name evidence="17" type="ORF">YC6258_04397</name>
</gene>
<dbReference type="Gene3D" id="3.30.1490.100">
    <property type="entry name" value="DNA polymerase, Y-family, little finger domain"/>
    <property type="match status" value="1"/>
</dbReference>
<evidence type="ECO:0000313" key="18">
    <source>
        <dbReference type="Proteomes" id="UP000032266"/>
    </source>
</evidence>
<dbReference type="Pfam" id="PF21999">
    <property type="entry name" value="IMS_HHH_1"/>
    <property type="match status" value="1"/>
</dbReference>
<keyword evidence="11 15" id="KW-0239">DNA-directed DNA polymerase</keyword>
<keyword evidence="13 15" id="KW-0234">DNA repair</keyword>
<evidence type="ECO:0000256" key="11">
    <source>
        <dbReference type="ARBA" id="ARBA00022932"/>
    </source>
</evidence>
<keyword evidence="3 15" id="KW-0515">Mutator protein</keyword>
<dbReference type="STRING" id="1445510.YC6258_04397"/>
<dbReference type="InterPro" id="IPR043128">
    <property type="entry name" value="Rev_trsase/Diguanyl_cyclase"/>
</dbReference>
<evidence type="ECO:0000256" key="1">
    <source>
        <dbReference type="ARBA" id="ARBA00004496"/>
    </source>
</evidence>
<evidence type="ECO:0000259" key="16">
    <source>
        <dbReference type="PROSITE" id="PS50173"/>
    </source>
</evidence>
<name>A0A0C5W158_9GAMM</name>
<sequence length="349" mass="39148">MIHQRKIIHFDCDCFYAAVEIRDRPELQGRPVAVGGTGRRGVLSTCNYEARHFGIRSAMPTAQALRLCPDLIVLPSRFDAYREASRQIHEVFKQYSELIEPLSLDEAYVDVTDTNHCQGSATLIARAVKAQVKQQVGITISAGVAPNKFLAKIASDWRKPDGLFVITPEQVADFVKDLPVDRIHGVGKVTSKRLYRQGIYTCGQLQKRGMKELLASYGSFGEHLYQMSQGVDEREVKVTRQRKSLSVERTYAEDIQGLSACLANMGALYLELTQRMSKINAGYFGKAFVKVRFADFTQTTVECTTCSFDADIFKVLCEQAWKRREKPVRLLGMGIRSRGGGDGQQLCLF</sequence>
<evidence type="ECO:0000256" key="10">
    <source>
        <dbReference type="ARBA" id="ARBA00022842"/>
    </source>
</evidence>
<evidence type="ECO:0000313" key="17">
    <source>
        <dbReference type="EMBL" id="AJQ96429.1"/>
    </source>
</evidence>
<dbReference type="Gene3D" id="3.30.70.270">
    <property type="match status" value="1"/>
</dbReference>
<dbReference type="Gene3D" id="1.10.150.20">
    <property type="entry name" value="5' to 3' exonuclease, C-terminal subdomain"/>
    <property type="match status" value="1"/>
</dbReference>
<comment type="subunit">
    <text evidence="15">Monomer.</text>
</comment>
<feature type="domain" description="UmuC" evidence="16">
    <location>
        <begin position="7"/>
        <end position="187"/>
    </location>
</feature>
<evidence type="ECO:0000256" key="9">
    <source>
        <dbReference type="ARBA" id="ARBA00022763"/>
    </source>
</evidence>
<organism evidence="17 18">
    <name type="scientific">Gynuella sunshinyii YC6258</name>
    <dbReference type="NCBI Taxonomy" id="1445510"/>
    <lineage>
        <taxon>Bacteria</taxon>
        <taxon>Pseudomonadati</taxon>
        <taxon>Pseudomonadota</taxon>
        <taxon>Gammaproteobacteria</taxon>
        <taxon>Oceanospirillales</taxon>
        <taxon>Saccharospirillaceae</taxon>
        <taxon>Gynuella</taxon>
    </lineage>
</organism>
<dbReference type="InterPro" id="IPR043502">
    <property type="entry name" value="DNA/RNA_pol_sf"/>
</dbReference>
<dbReference type="PANTHER" id="PTHR11076:SF33">
    <property type="entry name" value="DNA POLYMERASE KAPPA"/>
    <property type="match status" value="1"/>
</dbReference>
<evidence type="ECO:0000256" key="13">
    <source>
        <dbReference type="ARBA" id="ARBA00023204"/>
    </source>
</evidence>
<dbReference type="GO" id="GO:0003684">
    <property type="term" value="F:damaged DNA binding"/>
    <property type="evidence" value="ECO:0007669"/>
    <property type="project" value="InterPro"/>
</dbReference>
<dbReference type="CDD" id="cd03586">
    <property type="entry name" value="PolY_Pol_IV_kappa"/>
    <property type="match status" value="1"/>
</dbReference>
<keyword evidence="6 15" id="KW-0548">Nucleotidyltransferase</keyword>
<keyword evidence="5 15" id="KW-0808">Transferase</keyword>
<dbReference type="AlphaFoldDB" id="A0A0C5W158"/>
<feature type="binding site" evidence="15">
    <location>
        <position position="105"/>
    </location>
    <ligand>
        <name>Mg(2+)</name>
        <dbReference type="ChEBI" id="CHEBI:18420"/>
    </ligand>
</feature>
<dbReference type="EC" id="2.7.7.7" evidence="15"/>
<keyword evidence="18" id="KW-1185">Reference proteome</keyword>
<dbReference type="KEGG" id="gsn:YC6258_04397"/>
<dbReference type="EMBL" id="CP007142">
    <property type="protein sequence ID" value="AJQ96429.1"/>
    <property type="molecule type" value="Genomic_DNA"/>
</dbReference>
<protein>
    <recommendedName>
        <fullName evidence="15">DNA polymerase IV</fullName>
        <shortName evidence="15">Pol IV</shortName>
        <ecNumber evidence="15">2.7.7.7</ecNumber>
    </recommendedName>
</protein>
<evidence type="ECO:0000256" key="15">
    <source>
        <dbReference type="HAMAP-Rule" id="MF_01113"/>
    </source>
</evidence>
<dbReference type="Pfam" id="PF11799">
    <property type="entry name" value="IMS_C"/>
    <property type="match status" value="1"/>
</dbReference>
<evidence type="ECO:0000256" key="5">
    <source>
        <dbReference type="ARBA" id="ARBA00022679"/>
    </source>
</evidence>
<feature type="binding site" evidence="15">
    <location>
        <position position="11"/>
    </location>
    <ligand>
        <name>Mg(2+)</name>
        <dbReference type="ChEBI" id="CHEBI:18420"/>
    </ligand>
</feature>
<dbReference type="InterPro" id="IPR001126">
    <property type="entry name" value="UmuC"/>
</dbReference>
<dbReference type="PROSITE" id="PS50173">
    <property type="entry name" value="UMUC"/>
    <property type="match status" value="1"/>
</dbReference>
<dbReference type="GO" id="GO:0005829">
    <property type="term" value="C:cytosol"/>
    <property type="evidence" value="ECO:0007669"/>
    <property type="project" value="TreeGrafter"/>
</dbReference>